<evidence type="ECO:0000313" key="9">
    <source>
        <dbReference type="Proteomes" id="UP000254893"/>
    </source>
</evidence>
<sequence length="515" mass="58194">MLRKMKIKYSKKRFLTTLMMGAVMTIVSVSCNKMLDIESQHIVDEENKWKDINDARGSMLGVYGLLRSALAENNSQWMYGELRNGDFTSLGKRDLQVIINGELNSSYALVQKLSNWRKFYAVINAANLFIEKSPEIVNNDKQYTALNNRIDVAQMRVIKGFCYYLLARTWGDVPIWDKSYEGSFPKVKQSTEKEVLAYAEKELKAAAEILPFQYGSRFDEIYPTEKYMGFDQTKWNGVLFNRISANAILAHVAAWSGNYLEASVYADYVLKNANKAGAAYVESSFLSSEKGFFSNSNSSQLVALPFSWTASEASFEGHLEQLTLAAPLVSKPVADIYIPADQIIQIFHEAGDVRFSINSAGAVQTTYFTDFGGVRPIFSKIKVIREGVSGTDGSLPLFSSAIVFTRMEEIALLRAEALAVLGQRELAKNILDQIRKSRGLSESSSATDLIDEIFSERRRELLGEGWRWYDLVRYKKIKRNDAAFNILIDQKGIFWPIASEVLSNNSELVQNPYWK</sequence>
<keyword evidence="3" id="KW-0732">Signal</keyword>
<dbReference type="InterPro" id="IPR011990">
    <property type="entry name" value="TPR-like_helical_dom_sf"/>
</dbReference>
<keyword evidence="4" id="KW-0472">Membrane</keyword>
<dbReference type="Gene3D" id="1.25.40.390">
    <property type="match status" value="1"/>
</dbReference>
<reference evidence="8 9" key="1">
    <citation type="submission" date="2018-06" db="EMBL/GenBank/DDBJ databases">
        <authorList>
            <consortium name="Pathogen Informatics"/>
            <person name="Doyle S."/>
        </authorList>
    </citation>
    <scope>NUCLEOTIDE SEQUENCE [LARGE SCALE GENOMIC DNA]</scope>
    <source>
        <strain evidence="8 9">NCTC11388</strain>
    </source>
</reference>
<dbReference type="EMBL" id="UGYW01000002">
    <property type="protein sequence ID" value="SUJ01715.1"/>
    <property type="molecule type" value="Genomic_DNA"/>
</dbReference>
<dbReference type="Pfam" id="PF07980">
    <property type="entry name" value="SusD_RagB"/>
    <property type="match status" value="1"/>
</dbReference>
<dbReference type="Pfam" id="PF14322">
    <property type="entry name" value="SusD-like_3"/>
    <property type="match status" value="1"/>
</dbReference>
<feature type="domain" description="RagB/SusD" evidence="6">
    <location>
        <begin position="403"/>
        <end position="514"/>
    </location>
</feature>
<evidence type="ECO:0000259" key="6">
    <source>
        <dbReference type="Pfam" id="PF07980"/>
    </source>
</evidence>
<keyword evidence="5" id="KW-0998">Cell outer membrane</keyword>
<evidence type="ECO:0000313" key="8">
    <source>
        <dbReference type="EMBL" id="SUJ01715.1"/>
    </source>
</evidence>
<comment type="subcellular location">
    <subcellularLocation>
        <location evidence="1">Cell outer membrane</location>
    </subcellularLocation>
</comment>
<evidence type="ECO:0000256" key="5">
    <source>
        <dbReference type="ARBA" id="ARBA00023237"/>
    </source>
</evidence>
<evidence type="ECO:0000256" key="1">
    <source>
        <dbReference type="ARBA" id="ARBA00004442"/>
    </source>
</evidence>
<evidence type="ECO:0000259" key="7">
    <source>
        <dbReference type="Pfam" id="PF14322"/>
    </source>
</evidence>
<dbReference type="GO" id="GO:0009279">
    <property type="term" value="C:cell outer membrane"/>
    <property type="evidence" value="ECO:0007669"/>
    <property type="project" value="UniProtKB-SubCell"/>
</dbReference>
<comment type="similarity">
    <text evidence="2">Belongs to the SusD family.</text>
</comment>
<dbReference type="InterPro" id="IPR012944">
    <property type="entry name" value="SusD_RagB_dom"/>
</dbReference>
<dbReference type="CDD" id="cd08977">
    <property type="entry name" value="SusD"/>
    <property type="match status" value="1"/>
</dbReference>
<dbReference type="PROSITE" id="PS51257">
    <property type="entry name" value="PROKAR_LIPOPROTEIN"/>
    <property type="match status" value="1"/>
</dbReference>
<evidence type="ECO:0000256" key="4">
    <source>
        <dbReference type="ARBA" id="ARBA00023136"/>
    </source>
</evidence>
<dbReference type="SUPFAM" id="SSF48452">
    <property type="entry name" value="TPR-like"/>
    <property type="match status" value="1"/>
</dbReference>
<organism evidence="8 9">
    <name type="scientific">Sphingobacterium spiritivorum</name>
    <name type="common">Flavobacterium spiritivorum</name>
    <dbReference type="NCBI Taxonomy" id="258"/>
    <lineage>
        <taxon>Bacteria</taxon>
        <taxon>Pseudomonadati</taxon>
        <taxon>Bacteroidota</taxon>
        <taxon>Sphingobacteriia</taxon>
        <taxon>Sphingobacteriales</taxon>
        <taxon>Sphingobacteriaceae</taxon>
        <taxon>Sphingobacterium</taxon>
    </lineage>
</organism>
<evidence type="ECO:0000256" key="2">
    <source>
        <dbReference type="ARBA" id="ARBA00006275"/>
    </source>
</evidence>
<dbReference type="AlphaFoldDB" id="A0A380BJV8"/>
<protein>
    <submittedName>
        <fullName evidence="8">SusD family</fullName>
    </submittedName>
</protein>
<gene>
    <name evidence="8" type="ORF">NCTC11388_00872</name>
</gene>
<dbReference type="InterPro" id="IPR033985">
    <property type="entry name" value="SusD-like_N"/>
</dbReference>
<feature type="domain" description="SusD-like N-terminal" evidence="7">
    <location>
        <begin position="104"/>
        <end position="215"/>
    </location>
</feature>
<dbReference type="Proteomes" id="UP000254893">
    <property type="component" value="Unassembled WGS sequence"/>
</dbReference>
<proteinExistence type="inferred from homology"/>
<evidence type="ECO:0000256" key="3">
    <source>
        <dbReference type="ARBA" id="ARBA00022729"/>
    </source>
</evidence>
<name>A0A380BJV8_SPHSI</name>
<accession>A0A380BJV8</accession>